<reference evidence="9" key="1">
    <citation type="journal article" date="2019" name="Int. J. Syst. Evol. Microbiol.">
        <title>The Global Catalogue of Microorganisms (GCM) 10K type strain sequencing project: providing services to taxonomists for standard genome sequencing and annotation.</title>
        <authorList>
            <consortium name="The Broad Institute Genomics Platform"/>
            <consortium name="The Broad Institute Genome Sequencing Center for Infectious Disease"/>
            <person name="Wu L."/>
            <person name="Ma J."/>
        </authorList>
    </citation>
    <scope>NUCLEOTIDE SEQUENCE [LARGE SCALE GENOMIC DNA]</scope>
    <source>
        <strain evidence="9">JCM 18720</strain>
    </source>
</reference>
<feature type="transmembrane region" description="Helical" evidence="6">
    <location>
        <begin position="164"/>
        <end position="184"/>
    </location>
</feature>
<keyword evidence="9" id="KW-1185">Reference proteome</keyword>
<organism evidence="8 9">
    <name type="scientific">Ferrimonas gelatinilytica</name>
    <dbReference type="NCBI Taxonomy" id="1255257"/>
    <lineage>
        <taxon>Bacteria</taxon>
        <taxon>Pseudomonadati</taxon>
        <taxon>Pseudomonadota</taxon>
        <taxon>Gammaproteobacteria</taxon>
        <taxon>Alteromonadales</taxon>
        <taxon>Ferrimonadaceae</taxon>
        <taxon>Ferrimonas</taxon>
    </lineage>
</organism>
<feature type="transmembrane region" description="Helical" evidence="6">
    <location>
        <begin position="92"/>
        <end position="108"/>
    </location>
</feature>
<proteinExistence type="predicted"/>
<dbReference type="PANTHER" id="PTHR43731">
    <property type="entry name" value="RHOMBOID PROTEASE"/>
    <property type="match status" value="1"/>
</dbReference>
<evidence type="ECO:0000313" key="9">
    <source>
        <dbReference type="Proteomes" id="UP001501600"/>
    </source>
</evidence>
<evidence type="ECO:0000313" key="8">
    <source>
        <dbReference type="EMBL" id="GAA5188287.1"/>
    </source>
</evidence>
<feature type="transmembrane region" description="Helical" evidence="6">
    <location>
        <begin position="140"/>
        <end position="158"/>
    </location>
</feature>
<keyword evidence="2 6" id="KW-0812">Transmembrane</keyword>
<evidence type="ECO:0000256" key="1">
    <source>
        <dbReference type="ARBA" id="ARBA00004141"/>
    </source>
</evidence>
<comment type="caution">
    <text evidence="8">The sequence shown here is derived from an EMBL/GenBank/DDBJ whole genome shotgun (WGS) entry which is preliminary data.</text>
</comment>
<feature type="domain" description="Peptidase S54 rhomboid" evidence="7">
    <location>
        <begin position="52"/>
        <end position="183"/>
    </location>
</feature>
<evidence type="ECO:0000259" key="7">
    <source>
        <dbReference type="Pfam" id="PF01694"/>
    </source>
</evidence>
<dbReference type="InterPro" id="IPR050925">
    <property type="entry name" value="Rhomboid_protease_S54"/>
</dbReference>
<dbReference type="Gene3D" id="1.20.1540.10">
    <property type="entry name" value="Rhomboid-like"/>
    <property type="match status" value="1"/>
</dbReference>
<evidence type="ECO:0000256" key="4">
    <source>
        <dbReference type="ARBA" id="ARBA00023136"/>
    </source>
</evidence>
<comment type="subcellular location">
    <subcellularLocation>
        <location evidence="1">Membrane</location>
        <topology evidence="1">Multi-pass membrane protein</topology>
    </subcellularLocation>
</comment>
<dbReference type="InterPro" id="IPR035952">
    <property type="entry name" value="Rhomboid-like_sf"/>
</dbReference>
<feature type="compositionally biased region" description="Basic and acidic residues" evidence="5">
    <location>
        <begin position="219"/>
        <end position="236"/>
    </location>
</feature>
<evidence type="ECO:0000256" key="2">
    <source>
        <dbReference type="ARBA" id="ARBA00022692"/>
    </source>
</evidence>
<protein>
    <recommendedName>
        <fullName evidence="7">Peptidase S54 rhomboid domain-containing protein</fullName>
    </recommendedName>
</protein>
<evidence type="ECO:0000256" key="6">
    <source>
        <dbReference type="SAM" id="Phobius"/>
    </source>
</evidence>
<dbReference type="EMBL" id="BAABLF010000005">
    <property type="protein sequence ID" value="GAA5188287.1"/>
    <property type="molecule type" value="Genomic_DNA"/>
</dbReference>
<gene>
    <name evidence="8" type="ORF">GCM10025772_07910</name>
</gene>
<sequence>MRVAHHLTQFKQSLLIATAFTLVLWGIWLWEQLFGLYLGHYGVLPRHTAGLLGILTAPLIHGDAAHLAANSTGLLILGTALLYGYPRCRFKVIALIWLVSGAGVWLVGRMSFHFGASGLTHGIFFFLLVASLLRRDPRSLALMMAAFFMFGGMIYGILPRYEGISFETHLFGAVGGVLGALWFWRDDPLPRRKHYDWEYDPPADPVEEDCIGELWRQADGPERPLEKQERGDRESQ</sequence>
<dbReference type="Pfam" id="PF01694">
    <property type="entry name" value="Rhomboid"/>
    <property type="match status" value="1"/>
</dbReference>
<evidence type="ECO:0000256" key="5">
    <source>
        <dbReference type="SAM" id="MobiDB-lite"/>
    </source>
</evidence>
<feature type="transmembrane region" description="Helical" evidence="6">
    <location>
        <begin position="64"/>
        <end position="85"/>
    </location>
</feature>
<name>A0ABP9RXI8_9GAMM</name>
<keyword evidence="3 6" id="KW-1133">Transmembrane helix</keyword>
<keyword evidence="4 6" id="KW-0472">Membrane</keyword>
<feature type="transmembrane region" description="Helical" evidence="6">
    <location>
        <begin position="12"/>
        <end position="30"/>
    </location>
</feature>
<feature type="transmembrane region" description="Helical" evidence="6">
    <location>
        <begin position="114"/>
        <end position="133"/>
    </location>
</feature>
<dbReference type="PANTHER" id="PTHR43731:SF9">
    <property type="entry name" value="SLR1461 PROTEIN"/>
    <property type="match status" value="1"/>
</dbReference>
<dbReference type="RefSeq" id="WP_345315743.1">
    <property type="nucleotide sequence ID" value="NZ_BAABLF010000005.1"/>
</dbReference>
<dbReference type="Proteomes" id="UP001501600">
    <property type="component" value="Unassembled WGS sequence"/>
</dbReference>
<feature type="region of interest" description="Disordered" evidence="5">
    <location>
        <begin position="217"/>
        <end position="236"/>
    </location>
</feature>
<evidence type="ECO:0000256" key="3">
    <source>
        <dbReference type="ARBA" id="ARBA00022989"/>
    </source>
</evidence>
<accession>A0ABP9RXI8</accession>
<dbReference type="InterPro" id="IPR022764">
    <property type="entry name" value="Peptidase_S54_rhomboid_dom"/>
</dbReference>
<dbReference type="SUPFAM" id="SSF144091">
    <property type="entry name" value="Rhomboid-like"/>
    <property type="match status" value="1"/>
</dbReference>